<keyword evidence="4" id="KW-1185">Reference proteome</keyword>
<dbReference type="PANTHER" id="PTHR46268">
    <property type="entry name" value="STRESS RESPONSE PROTEIN NHAX"/>
    <property type="match status" value="1"/>
</dbReference>
<evidence type="ECO:0000259" key="2">
    <source>
        <dbReference type="Pfam" id="PF00582"/>
    </source>
</evidence>
<dbReference type="AlphaFoldDB" id="A0A419UWN1"/>
<reference evidence="3 4" key="1">
    <citation type="submission" date="2018-09" db="EMBL/GenBank/DDBJ databases">
        <title>Genomic Encyclopedia of Archaeal and Bacterial Type Strains, Phase II (KMG-II): from individual species to whole genera.</title>
        <authorList>
            <person name="Goeker M."/>
        </authorList>
    </citation>
    <scope>NUCLEOTIDE SEQUENCE [LARGE SCALE GENOMIC DNA]</scope>
    <source>
        <strain evidence="3 4">DSM 17008</strain>
    </source>
</reference>
<dbReference type="SUPFAM" id="SSF52402">
    <property type="entry name" value="Adenine nucleotide alpha hydrolases-like"/>
    <property type="match status" value="2"/>
</dbReference>
<feature type="domain" description="UspA" evidence="2">
    <location>
        <begin position="155"/>
        <end position="292"/>
    </location>
</feature>
<protein>
    <submittedName>
        <fullName evidence="3">Nucleotide-binding universal stress UspA family protein</fullName>
    </submittedName>
</protein>
<gene>
    <name evidence="3" type="ORF">ATL39_2944</name>
</gene>
<dbReference type="Gene3D" id="3.40.50.620">
    <property type="entry name" value="HUPs"/>
    <property type="match status" value="2"/>
</dbReference>
<dbReference type="InterPro" id="IPR006016">
    <property type="entry name" value="UspA"/>
</dbReference>
<dbReference type="PANTHER" id="PTHR46268:SF6">
    <property type="entry name" value="UNIVERSAL STRESS PROTEIN UP12"/>
    <property type="match status" value="1"/>
</dbReference>
<dbReference type="PRINTS" id="PR01438">
    <property type="entry name" value="UNVRSLSTRESS"/>
</dbReference>
<proteinExistence type="inferred from homology"/>
<dbReference type="Pfam" id="PF00582">
    <property type="entry name" value="Usp"/>
    <property type="match status" value="2"/>
</dbReference>
<evidence type="ECO:0000313" key="3">
    <source>
        <dbReference type="EMBL" id="RKD69524.1"/>
    </source>
</evidence>
<comment type="similarity">
    <text evidence="1">Belongs to the universal stress protein A family.</text>
</comment>
<evidence type="ECO:0000313" key="4">
    <source>
        <dbReference type="Proteomes" id="UP000285120"/>
    </source>
</evidence>
<dbReference type="CDD" id="cd00293">
    <property type="entry name" value="USP-like"/>
    <property type="match status" value="2"/>
</dbReference>
<feature type="domain" description="UspA" evidence="2">
    <location>
        <begin position="5"/>
        <end position="145"/>
    </location>
</feature>
<accession>A0A419UWN1</accession>
<evidence type="ECO:0000256" key="1">
    <source>
        <dbReference type="ARBA" id="ARBA00008791"/>
    </source>
</evidence>
<sequence length="301" mass="32732">MKTAYERILVAVDDSSESKNALRKASEIAKMNNDAKLIITHVVDEAAYAGVQTFPVDFFKEAEERGKELLHDMESDMMDAGLTNIETILDRGNPKVLIPKEIAAAQKADLIVAGASGAGTVEKFVIGSVSAGIARHATSDVLIVRKKADGYPYVSILLAVDGSESAHRAFKKTIHLAKLEKAELTIAHVINKRMLSNVTKNSKEALQSMEDAGWKMLTEYKQEAESEGISPVRVEVEHGAPKMVLARSVAPRHHADLIVSGASGLRSRERFFLGSVSEGITRRAGCDVLVVRQPVQEETTL</sequence>
<dbReference type="InterPro" id="IPR006015">
    <property type="entry name" value="Universal_stress_UspA"/>
</dbReference>
<comment type="caution">
    <text evidence="3">The sequence shown here is derived from an EMBL/GenBank/DDBJ whole genome shotgun (WGS) entry which is preliminary data.</text>
</comment>
<organism evidence="3 4">
    <name type="scientific">Sinobaca qinghaiensis</name>
    <dbReference type="NCBI Taxonomy" id="342944"/>
    <lineage>
        <taxon>Bacteria</taxon>
        <taxon>Bacillati</taxon>
        <taxon>Bacillota</taxon>
        <taxon>Bacilli</taxon>
        <taxon>Bacillales</taxon>
        <taxon>Sporolactobacillaceae</taxon>
        <taxon>Sinobaca</taxon>
    </lineage>
</organism>
<dbReference type="EMBL" id="RAPK01000011">
    <property type="protein sequence ID" value="RKD69524.1"/>
    <property type="molecule type" value="Genomic_DNA"/>
</dbReference>
<name>A0A419UWN1_9BACL</name>
<dbReference type="InterPro" id="IPR014729">
    <property type="entry name" value="Rossmann-like_a/b/a_fold"/>
</dbReference>
<dbReference type="Proteomes" id="UP000285120">
    <property type="component" value="Unassembled WGS sequence"/>
</dbReference>